<accession>W1F6Z4</accession>
<proteinExistence type="predicted"/>
<dbReference type="EC" id="3.4.-.-" evidence="2"/>
<keyword evidence="1" id="KW-0732">Signal</keyword>
<dbReference type="GO" id="GO:0016787">
    <property type="term" value="F:hydrolase activity"/>
    <property type="evidence" value="ECO:0007669"/>
    <property type="project" value="UniProtKB-KW"/>
</dbReference>
<protein>
    <submittedName>
        <fullName evidence="2">Murein-DD-endopeptidase</fullName>
        <ecNumber evidence="2">3.4.-.-</ecNumber>
    </submittedName>
</protein>
<dbReference type="Proteomes" id="UP000019199">
    <property type="component" value="Unassembled WGS sequence"/>
</dbReference>
<feature type="chain" id="PRO_5004802287" evidence="1">
    <location>
        <begin position="29"/>
        <end position="46"/>
    </location>
</feature>
<sequence>MLIMPKFRVSLFSLALMLAVPLAPQAVAKTQPLPPLHNRKLPPVAR</sequence>
<reference evidence="2 3" key="1">
    <citation type="submission" date="2013-10" db="EMBL/GenBank/DDBJ databases">
        <title>Antibiotic resistance diversity of beta-lactamase producers in the General Hospital Vienna.</title>
        <authorList>
            <person name="Barisic I."/>
            <person name="Mitteregger D."/>
            <person name="Hirschl A.M."/>
            <person name="Noehammer C."/>
            <person name="Wiesinger-Mayr H."/>
        </authorList>
    </citation>
    <scope>NUCLEOTIDE SEQUENCE [LARGE SCALE GENOMIC DNA]</scope>
    <source>
        <strain evidence="2 3">ISC7</strain>
    </source>
</reference>
<evidence type="ECO:0000256" key="1">
    <source>
        <dbReference type="SAM" id="SignalP"/>
    </source>
</evidence>
<dbReference type="EMBL" id="CBWN010000161">
    <property type="protein sequence ID" value="CDL29453.1"/>
    <property type="molecule type" value="Genomic_DNA"/>
</dbReference>
<feature type="signal peptide" evidence="1">
    <location>
        <begin position="1"/>
        <end position="28"/>
    </location>
</feature>
<keyword evidence="2" id="KW-0378">Hydrolase</keyword>
<organism evidence="2 3">
    <name type="scientific">Escherichia coli ISC7</name>
    <dbReference type="NCBI Taxonomy" id="1432555"/>
    <lineage>
        <taxon>Bacteria</taxon>
        <taxon>Pseudomonadati</taxon>
        <taxon>Pseudomonadota</taxon>
        <taxon>Gammaproteobacteria</taxon>
        <taxon>Enterobacterales</taxon>
        <taxon>Enterobacteriaceae</taxon>
        <taxon>Escherichia</taxon>
    </lineage>
</organism>
<dbReference type="AlphaFoldDB" id="W1F6Z4"/>
<comment type="caution">
    <text evidence="2">The sequence shown here is derived from an EMBL/GenBank/DDBJ whole genome shotgun (WGS) entry which is preliminary data.</text>
</comment>
<evidence type="ECO:0000313" key="3">
    <source>
        <dbReference type="Proteomes" id="UP000019199"/>
    </source>
</evidence>
<evidence type="ECO:0000313" key="2">
    <source>
        <dbReference type="EMBL" id="CDL29453.1"/>
    </source>
</evidence>
<name>W1F6Z4_ECOLX</name>